<evidence type="ECO:0000256" key="2">
    <source>
        <dbReference type="ARBA" id="ARBA00022827"/>
    </source>
</evidence>
<evidence type="ECO:0000256" key="3">
    <source>
        <dbReference type="ARBA" id="ARBA00023002"/>
    </source>
</evidence>
<dbReference type="SUPFAM" id="SSF51905">
    <property type="entry name" value="FAD/NAD(P)-binding domain"/>
    <property type="match status" value="1"/>
</dbReference>
<dbReference type="InterPro" id="IPR050346">
    <property type="entry name" value="FMO-like"/>
</dbReference>
<dbReference type="Gene3D" id="3.50.50.60">
    <property type="entry name" value="FAD/NAD(P)-binding domain"/>
    <property type="match status" value="1"/>
</dbReference>
<sequence>MASGSINTPKRVVVIGAGWAGLVAAKTYLQVDPSINLTIFDSERTLGGVWNADRCFPGFLADSPSGLFDFSDLPMRDAIELKDWSDLPGEQVYQYLKAYAEKFSLVEKMRLGTKVSRVTRHVDQKAWDVEIEGSGEVVTCDKLLVAIGLNSKPKWPDIPLKDFTGLAIHSKDIGTRHADLLSEKVQRVTVYGGCKSAIDAIILCVNAGKHVDWIIRETGNGPGMMVQIRKRGVHGARLAGRFKNILTPSIFSMDSFWYRFLHSGKSRLGNWICRKVWAKASSVPLTMNPYDKECPNMEKLKPETGDALFFTASLAALHGQEKFVDELHSGNMIQVHRATITSMSRSNVVLNNGDTLPCDAAIFATGWDYMSTLFTPTDSLALGTTALLKDEDPKTASYWESLHVEAEKDVLDKFPILKNPPSYHPRRVIHTPYRLYRHILPSSLAAQDDRSLVFLGLVTSVQTSIYAEVSALWAISWMEGMLDISKSKKKMDYEIARINAWCERRYLARGQTRQIASAEIQDVTDVLMRDMGLKVYRKSNIFSEIFLPGSAQDYKGIVQDMLEKSKEEREKER</sequence>
<dbReference type="Proteomes" id="UP000664132">
    <property type="component" value="Unassembled WGS sequence"/>
</dbReference>
<keyword evidence="1" id="KW-0285">Flavoprotein</keyword>
<protein>
    <recommendedName>
        <fullName evidence="6">FAD/NAD(P)-binding domain-containing protein</fullName>
    </recommendedName>
</protein>
<dbReference type="PANTHER" id="PTHR23023">
    <property type="entry name" value="DIMETHYLANILINE MONOOXYGENASE"/>
    <property type="match status" value="1"/>
</dbReference>
<evidence type="ECO:0000313" key="5">
    <source>
        <dbReference type="Proteomes" id="UP000664132"/>
    </source>
</evidence>
<evidence type="ECO:0008006" key="6">
    <source>
        <dbReference type="Google" id="ProtNLM"/>
    </source>
</evidence>
<proteinExistence type="predicted"/>
<keyword evidence="5" id="KW-1185">Reference proteome</keyword>
<dbReference type="GO" id="GO:0050661">
    <property type="term" value="F:NADP binding"/>
    <property type="evidence" value="ECO:0007669"/>
    <property type="project" value="InterPro"/>
</dbReference>
<gene>
    <name evidence="4" type="ORF">IFR04_003357</name>
</gene>
<dbReference type="InterPro" id="IPR000960">
    <property type="entry name" value="Flavin_mOase"/>
</dbReference>
<organism evidence="4 5">
    <name type="scientific">Cadophora malorum</name>
    <dbReference type="NCBI Taxonomy" id="108018"/>
    <lineage>
        <taxon>Eukaryota</taxon>
        <taxon>Fungi</taxon>
        <taxon>Dikarya</taxon>
        <taxon>Ascomycota</taxon>
        <taxon>Pezizomycotina</taxon>
        <taxon>Leotiomycetes</taxon>
        <taxon>Helotiales</taxon>
        <taxon>Ploettnerulaceae</taxon>
        <taxon>Cadophora</taxon>
    </lineage>
</organism>
<dbReference type="PIRSF" id="PIRSF000332">
    <property type="entry name" value="FMO"/>
    <property type="match status" value="1"/>
</dbReference>
<name>A0A8H8BTV7_9HELO</name>
<accession>A0A8H8BTV7</accession>
<dbReference type="Pfam" id="PF13738">
    <property type="entry name" value="Pyr_redox_3"/>
    <property type="match status" value="1"/>
</dbReference>
<comment type="caution">
    <text evidence="4">The sequence shown here is derived from an EMBL/GenBank/DDBJ whole genome shotgun (WGS) entry which is preliminary data.</text>
</comment>
<dbReference type="InterPro" id="IPR036188">
    <property type="entry name" value="FAD/NAD-bd_sf"/>
</dbReference>
<keyword evidence="3" id="KW-0560">Oxidoreductase</keyword>
<reference evidence="4" key="1">
    <citation type="submission" date="2021-02" db="EMBL/GenBank/DDBJ databases">
        <title>Genome sequence Cadophora malorum strain M34.</title>
        <authorList>
            <person name="Stefanovic E."/>
            <person name="Vu D."/>
            <person name="Scully C."/>
            <person name="Dijksterhuis J."/>
            <person name="Roader J."/>
            <person name="Houbraken J."/>
        </authorList>
    </citation>
    <scope>NUCLEOTIDE SEQUENCE</scope>
    <source>
        <strain evidence="4">M34</strain>
    </source>
</reference>
<dbReference type="GO" id="GO:0004499">
    <property type="term" value="F:N,N-dimethylaniline monooxygenase activity"/>
    <property type="evidence" value="ECO:0007669"/>
    <property type="project" value="InterPro"/>
</dbReference>
<keyword evidence="2" id="KW-0274">FAD</keyword>
<evidence type="ECO:0000256" key="1">
    <source>
        <dbReference type="ARBA" id="ARBA00022630"/>
    </source>
</evidence>
<dbReference type="OrthoDB" id="2915840at2759"/>
<evidence type="ECO:0000313" key="4">
    <source>
        <dbReference type="EMBL" id="KAG4423534.1"/>
    </source>
</evidence>
<dbReference type="GO" id="GO:0050660">
    <property type="term" value="F:flavin adenine dinucleotide binding"/>
    <property type="evidence" value="ECO:0007669"/>
    <property type="project" value="InterPro"/>
</dbReference>
<dbReference type="AlphaFoldDB" id="A0A8H8BTV7"/>
<dbReference type="EMBL" id="JAFJYH010000033">
    <property type="protein sequence ID" value="KAG4423534.1"/>
    <property type="molecule type" value="Genomic_DNA"/>
</dbReference>